<accession>A0A0P6W619</accession>
<reference evidence="2 3" key="2">
    <citation type="submission" date="2015-10" db="EMBL/GenBank/DDBJ databases">
        <title>Draft Genome Sequence of Prosthecomicrobium hirschii ATCC 27832.</title>
        <authorList>
            <person name="Daniel J."/>
            <person name="Givan S.A."/>
            <person name="Brun Y.V."/>
            <person name="Brown P.J."/>
        </authorList>
    </citation>
    <scope>NUCLEOTIDE SEQUENCE [LARGE SCALE GENOMIC DNA]</scope>
    <source>
        <strain evidence="2 3">16</strain>
    </source>
</reference>
<keyword evidence="1" id="KW-0732">Signal</keyword>
<evidence type="ECO:0000313" key="3">
    <source>
        <dbReference type="Proteomes" id="UP000048984"/>
    </source>
</evidence>
<feature type="signal peptide" evidence="1">
    <location>
        <begin position="1"/>
        <end position="26"/>
    </location>
</feature>
<organism evidence="2 3">
    <name type="scientific">Prosthecodimorpha hirschii</name>
    <dbReference type="NCBI Taxonomy" id="665126"/>
    <lineage>
        <taxon>Bacteria</taxon>
        <taxon>Pseudomonadati</taxon>
        <taxon>Pseudomonadota</taxon>
        <taxon>Alphaproteobacteria</taxon>
        <taxon>Hyphomicrobiales</taxon>
        <taxon>Ancalomicrobiaceae</taxon>
        <taxon>Prosthecodimorpha</taxon>
    </lineage>
</organism>
<gene>
    <name evidence="2" type="ORF">ABB55_18515</name>
</gene>
<proteinExistence type="predicted"/>
<evidence type="ECO:0000256" key="1">
    <source>
        <dbReference type="SAM" id="SignalP"/>
    </source>
</evidence>
<feature type="chain" id="PRO_5006132120" description="MxaA protein" evidence="1">
    <location>
        <begin position="27"/>
        <end position="309"/>
    </location>
</feature>
<dbReference type="Proteomes" id="UP000048984">
    <property type="component" value="Unassembled WGS sequence"/>
</dbReference>
<keyword evidence="3" id="KW-1185">Reference proteome</keyword>
<evidence type="ECO:0000313" key="2">
    <source>
        <dbReference type="EMBL" id="KPL53956.1"/>
    </source>
</evidence>
<reference evidence="2 3" key="1">
    <citation type="submission" date="2015-09" db="EMBL/GenBank/DDBJ databases">
        <authorList>
            <person name="Jackson K.R."/>
            <person name="Lunt B.L."/>
            <person name="Fisher J.N.B."/>
            <person name="Gardner A.V."/>
            <person name="Bailey M.E."/>
            <person name="Deus L.M."/>
            <person name="Earl A.S."/>
            <person name="Gibby P.D."/>
            <person name="Hartmann K.A."/>
            <person name="Liu J.E."/>
            <person name="Manci A.M."/>
            <person name="Nielsen D.A."/>
            <person name="Solomon M.B."/>
            <person name="Breakwell D.P."/>
            <person name="Burnett S.H."/>
            <person name="Grose J.H."/>
        </authorList>
    </citation>
    <scope>NUCLEOTIDE SEQUENCE [LARGE SCALE GENOMIC DNA]</scope>
    <source>
        <strain evidence="2 3">16</strain>
    </source>
</reference>
<sequence length="309" mass="32271">MVGRKPVVSAAAAVLALAGSGIGAEAQIVDVSIASERTVGYLIGDLIRHRVEIVAEGDWSLAPATLPKTGRRTYWLELGGLASGQRREGGRTIVTLDLVYQTFYAPLEARQQTIPGFAVTLAAPDGRTVGAAVPAWRFGVSPLRELAAGGVSGQAGGGVDILPAEPPRPVPTRNAAVRAVAAAGLAALAGLALAHHHAVFPFAARRGRPFAAVRRALRRLPTGHHRDALTLLHRAFDRAAGRRLFAEDIEAFLAEHPVYAAERSGIAVFFAASVAAFYADAPADAEALMPAADIGRLADRLAAAERRGA</sequence>
<name>A0A0P6W619_9HYPH</name>
<dbReference type="RefSeq" id="WP_054360121.1">
    <property type="nucleotide sequence ID" value="NZ_LJYW01000001.1"/>
</dbReference>
<comment type="caution">
    <text evidence="2">The sequence shown here is derived from an EMBL/GenBank/DDBJ whole genome shotgun (WGS) entry which is preliminary data.</text>
</comment>
<evidence type="ECO:0008006" key="4">
    <source>
        <dbReference type="Google" id="ProtNLM"/>
    </source>
</evidence>
<protein>
    <recommendedName>
        <fullName evidence="4">MxaA protein</fullName>
    </recommendedName>
</protein>
<dbReference type="EMBL" id="LJYW01000001">
    <property type="protein sequence ID" value="KPL53956.1"/>
    <property type="molecule type" value="Genomic_DNA"/>
</dbReference>
<dbReference type="AlphaFoldDB" id="A0A0P6W619"/>
<dbReference type="STRING" id="665126.ABB55_18515"/>